<dbReference type="Gene3D" id="3.40.50.1820">
    <property type="entry name" value="alpha/beta hydrolase"/>
    <property type="match status" value="1"/>
</dbReference>
<evidence type="ECO:0008006" key="4">
    <source>
        <dbReference type="Google" id="ProtNLM"/>
    </source>
</evidence>
<dbReference type="GeneID" id="5479989"/>
<evidence type="ECO:0000313" key="2">
    <source>
        <dbReference type="EMBL" id="EDO08170.1"/>
    </source>
</evidence>
<evidence type="ECO:0000256" key="1">
    <source>
        <dbReference type="SAM" id="MobiDB-lite"/>
    </source>
</evidence>
<dbReference type="OMA" id="FQPNSKH"/>
<protein>
    <recommendedName>
        <fullName evidence="4">Serine aminopeptidase S33 domain-containing protein</fullName>
    </recommendedName>
</protein>
<dbReference type="InParanoid" id="A7ANN6"/>
<name>A7ANN6_BABBO</name>
<dbReference type="EMBL" id="AAXT01000001">
    <property type="protein sequence ID" value="EDO08170.1"/>
    <property type="molecule type" value="Genomic_DNA"/>
</dbReference>
<dbReference type="STRING" id="5865.A7ANN6"/>
<organism evidence="2 3">
    <name type="scientific">Babesia bovis</name>
    <dbReference type="NCBI Taxonomy" id="5865"/>
    <lineage>
        <taxon>Eukaryota</taxon>
        <taxon>Sar</taxon>
        <taxon>Alveolata</taxon>
        <taxon>Apicomplexa</taxon>
        <taxon>Aconoidasida</taxon>
        <taxon>Piroplasmida</taxon>
        <taxon>Babesiidae</taxon>
        <taxon>Babesia</taxon>
    </lineage>
</organism>
<dbReference type="PANTHER" id="PTHR12277">
    <property type="entry name" value="ALPHA/BETA HYDROLASE DOMAIN-CONTAINING PROTEIN"/>
    <property type="match status" value="1"/>
</dbReference>
<dbReference type="SUPFAM" id="SSF53474">
    <property type="entry name" value="alpha/beta-Hydrolases"/>
    <property type="match status" value="1"/>
</dbReference>
<proteinExistence type="predicted"/>
<comment type="caution">
    <text evidence="2">The sequence shown here is derived from an EMBL/GenBank/DDBJ whole genome shotgun (WGS) entry which is preliminary data.</text>
</comment>
<reference evidence="3" key="3">
    <citation type="journal article" date="2021" name="Int. J. Parasitol.">
        <title>Comparative analysis of gene expression between Babesia bovis blood stages and kinetes allowed by improved genome annotation.</title>
        <authorList>
            <person name="Ueti M.W."/>
            <person name="Johnson W.C."/>
            <person name="Kappmeyer L.S."/>
            <person name="Herndon D.R."/>
            <person name="Mousel M.R."/>
            <person name="Reif K.E."/>
            <person name="Taus N.S."/>
            <person name="Ifeonu O.O."/>
            <person name="Silva J.C."/>
            <person name="Suarez C.E."/>
            <person name="Brayton K.A."/>
        </authorList>
    </citation>
    <scope>NUCLEOTIDE SEQUENCE [LARGE SCALE GENOMIC DNA]</scope>
</reference>
<dbReference type="Proteomes" id="UP000002173">
    <property type="component" value="Unassembled WGS sequence"/>
</dbReference>
<dbReference type="InterPro" id="IPR029058">
    <property type="entry name" value="AB_hydrolase_fold"/>
</dbReference>
<gene>
    <name evidence="2" type="ORF">BBOV_III006090</name>
</gene>
<reference evidence="3" key="2">
    <citation type="journal article" date="2020" name="Data Brief">
        <title>Transcriptome dataset of Babesia bovis life stages within vertebrate and invertebrate hosts.</title>
        <authorList>
            <person name="Ueti M.W."/>
            <person name="Johnson W.C."/>
            <person name="Kappmeyer L.S."/>
            <person name="Herndon D.R."/>
            <person name="Mousel M.R."/>
            <person name="Reif K.E."/>
            <person name="Taus N.S."/>
            <person name="Ifeonu O.O."/>
            <person name="Silva J.C."/>
            <person name="Suarez C.E."/>
            <person name="Brayton K.A."/>
        </authorList>
    </citation>
    <scope>NUCLEOTIDE SEQUENCE [LARGE SCALE GENOMIC DNA]</scope>
</reference>
<dbReference type="RefSeq" id="XP_001611738.1">
    <property type="nucleotide sequence ID" value="XM_001611688.1"/>
</dbReference>
<dbReference type="AlphaFoldDB" id="A7ANN6"/>
<feature type="compositionally biased region" description="Polar residues" evidence="1">
    <location>
        <begin position="355"/>
        <end position="377"/>
    </location>
</feature>
<dbReference type="KEGG" id="bbo:BBOV_III006090"/>
<feature type="region of interest" description="Disordered" evidence="1">
    <location>
        <begin position="351"/>
        <end position="384"/>
    </location>
</feature>
<sequence>MGQTLSIGNSFIFPAPPPSYTSQLYELIWIPKRFGYDAEGSRNPTPGSFPVLYLPSPVPSNTILIYLHGNSCDIGQVKPELRLVAHELNVNILAVEYPGYGVSPEVSVATGELINCRVRATFNFLLSLGVNPHSIIFFGRSIGTGPAAALAAEFKKRGIQCGGVILQSPYISIHRIIEEYFALGTWLVNNFWDTEKSLANMGPQTPLLIIHGLADEIVPVYHGQTLYESYKSDIKMADFQPNSKHNMYSIIDDLCVPIAKFLSTLSLSRNTGPVNIKLPQWCLYSCQKLVSGQTIMERNRRNARGGHEKQICSARSDNRSARRIFSRNYSMNDNTYVAVKDVDLSKRTILKPTATDGSRPNSARSLLDSPQSDGTRQVNRKVSKTSFQSSLHDLCESNAITSDDISDIVNEAIVRTTSNA</sequence>
<evidence type="ECO:0000313" key="3">
    <source>
        <dbReference type="Proteomes" id="UP000002173"/>
    </source>
</evidence>
<keyword evidence="3" id="KW-1185">Reference proteome</keyword>
<reference evidence="2 3" key="1">
    <citation type="journal article" date="2007" name="PLoS Pathog.">
        <title>Genome sequence of Babesia bovis and comparative analysis of apicomplexan hemoprotozoa.</title>
        <authorList>
            <person name="Brayton K.A."/>
            <person name="Lau A.O.T."/>
            <person name="Herndon D.R."/>
            <person name="Hannick L."/>
            <person name="Kappmeyer L.S."/>
            <person name="Berens S.J."/>
            <person name="Bidwell S.L."/>
            <person name="Brown W.C."/>
            <person name="Crabtree J."/>
            <person name="Fadrosh D."/>
            <person name="Feldblum T."/>
            <person name="Forberger H.A."/>
            <person name="Haas B.J."/>
            <person name="Howell J.M."/>
            <person name="Khouri H."/>
            <person name="Koo H."/>
            <person name="Mann D.J."/>
            <person name="Norimine J."/>
            <person name="Paulsen I.T."/>
            <person name="Radune D."/>
            <person name="Ren Q."/>
            <person name="Smith R.K. Jr."/>
            <person name="Suarez C.E."/>
            <person name="White O."/>
            <person name="Wortman J.R."/>
            <person name="Knowles D.P. Jr."/>
            <person name="McElwain T.F."/>
            <person name="Nene V.M."/>
        </authorList>
    </citation>
    <scope>NUCLEOTIDE SEQUENCE [LARGE SCALE GENOMIC DNA]</scope>
    <source>
        <strain evidence="2">T2Bo</strain>
    </source>
</reference>
<dbReference type="VEuPathDB" id="PiroplasmaDB:BBOV_III006090"/>
<accession>A7ANN6</accession>
<dbReference type="eggNOG" id="KOG1552">
    <property type="taxonomic scope" value="Eukaryota"/>
</dbReference>
<dbReference type="PANTHER" id="PTHR12277:SF197">
    <property type="entry name" value="CHROMOSOME UNDETERMINED SCAFFOLD_38, WHOLE GENOME SHOTGUN SEQUENCE"/>
    <property type="match status" value="1"/>
</dbReference>